<organism evidence="2 3">
    <name type="scientific">Bordetella avium (strain 197N)</name>
    <dbReference type="NCBI Taxonomy" id="360910"/>
    <lineage>
        <taxon>Bacteria</taxon>
        <taxon>Pseudomonadati</taxon>
        <taxon>Pseudomonadota</taxon>
        <taxon>Betaproteobacteria</taxon>
        <taxon>Burkholderiales</taxon>
        <taxon>Alcaligenaceae</taxon>
        <taxon>Bordetella</taxon>
    </lineage>
</organism>
<feature type="domain" description="NADPH-dependent FMN reductase-like" evidence="1">
    <location>
        <begin position="48"/>
        <end position="113"/>
    </location>
</feature>
<dbReference type="KEGG" id="bav:BAV1098"/>
<evidence type="ECO:0000313" key="3">
    <source>
        <dbReference type="Proteomes" id="UP000001977"/>
    </source>
</evidence>
<accession>Q2KUM9</accession>
<dbReference type="RefSeq" id="WP_012416782.1">
    <property type="nucleotide sequence ID" value="NC_010645.1"/>
</dbReference>
<dbReference type="AlphaFoldDB" id="Q2KUM9"/>
<dbReference type="HOGENOM" id="CLU_141001_0_0_4"/>
<gene>
    <name evidence="2" type="ordered locus">BAV1098</name>
</gene>
<evidence type="ECO:0000259" key="1">
    <source>
        <dbReference type="Pfam" id="PF03358"/>
    </source>
</evidence>
<name>Q2KUM9_BORA1</name>
<dbReference type="Pfam" id="PF03358">
    <property type="entry name" value="FMN_red"/>
    <property type="match status" value="1"/>
</dbReference>
<sequence>MKELLIVWHSRTGAARLLAQALESGALQAAAEGGHSDDFRVRRLPAHEAQGQDVLAADGLIFCAPENLGSLSGEMKDFFDRCYYAVDTHLAGRPYGAVISAGTDGEGAARQIERICTGWRLNRIAPTLVVRNGAQTPEAILAPKQLDGPTAAQAQNLGGLLAATLLLGALPA</sequence>
<protein>
    <submittedName>
        <fullName evidence="2">Flavodoxin</fullName>
    </submittedName>
</protein>
<reference evidence="2 3" key="1">
    <citation type="journal article" date="2006" name="J. Bacteriol.">
        <title>Comparison of the genome sequence of the poultry pathogen Bordetella avium with those of B. bronchiseptica, B. pertussis, and B. parapertussis reveals extensive diversity in surface structures associated with host interaction.</title>
        <authorList>
            <person name="Sebaihia M."/>
            <person name="Preston A."/>
            <person name="Maskell D.J."/>
            <person name="Kuzmiak H."/>
            <person name="Connell T.D."/>
            <person name="King N.D."/>
            <person name="Orndorff P.E."/>
            <person name="Miyamoto D.M."/>
            <person name="Thomson N.R."/>
            <person name="Harris D."/>
            <person name="Goble A."/>
            <person name="Lord A."/>
            <person name="Murphy L."/>
            <person name="Quail M.A."/>
            <person name="Rutter S."/>
            <person name="Squares R."/>
            <person name="Squares S."/>
            <person name="Woodward J."/>
            <person name="Parkhill J."/>
            <person name="Temple L.M."/>
        </authorList>
    </citation>
    <scope>NUCLEOTIDE SEQUENCE [LARGE SCALE GENOMIC DNA]</scope>
    <source>
        <strain evidence="2 3">197N</strain>
    </source>
</reference>
<dbReference type="STRING" id="360910.BAV1098"/>
<dbReference type="OrthoDB" id="5736081at2"/>
<dbReference type="Proteomes" id="UP000001977">
    <property type="component" value="Chromosome"/>
</dbReference>
<dbReference type="InterPro" id="IPR029039">
    <property type="entry name" value="Flavoprotein-like_sf"/>
</dbReference>
<evidence type="ECO:0000313" key="2">
    <source>
        <dbReference type="EMBL" id="CAJ48707.1"/>
    </source>
</evidence>
<dbReference type="SUPFAM" id="SSF52218">
    <property type="entry name" value="Flavoproteins"/>
    <property type="match status" value="1"/>
</dbReference>
<proteinExistence type="predicted"/>
<dbReference type="eggNOG" id="COG0655">
    <property type="taxonomic scope" value="Bacteria"/>
</dbReference>
<dbReference type="EMBL" id="AM167904">
    <property type="protein sequence ID" value="CAJ48707.1"/>
    <property type="molecule type" value="Genomic_DNA"/>
</dbReference>
<keyword evidence="3" id="KW-1185">Reference proteome</keyword>
<dbReference type="Gene3D" id="3.40.50.360">
    <property type="match status" value="1"/>
</dbReference>
<dbReference type="GO" id="GO:0016491">
    <property type="term" value="F:oxidoreductase activity"/>
    <property type="evidence" value="ECO:0007669"/>
    <property type="project" value="InterPro"/>
</dbReference>
<dbReference type="InterPro" id="IPR005025">
    <property type="entry name" value="FMN_Rdtase-like_dom"/>
</dbReference>